<evidence type="ECO:0000313" key="4">
    <source>
        <dbReference type="Proteomes" id="UP001377972"/>
    </source>
</evidence>
<proteinExistence type="predicted"/>
<dbReference type="PATRIC" id="fig|570156.3.peg.1766"/>
<dbReference type="AlphaFoldDB" id="A0A0P7DZK3"/>
<dbReference type="Proteomes" id="UP001377972">
    <property type="component" value="Unassembled WGS sequence"/>
</dbReference>
<dbReference type="Proteomes" id="UP000050378">
    <property type="component" value="Unassembled WGS sequence"/>
</dbReference>
<evidence type="ECO:0000313" key="2">
    <source>
        <dbReference type="EMBL" id="MEJ6497775.1"/>
    </source>
</evidence>
<reference evidence="2 4" key="2">
    <citation type="submission" date="2023-01" db="EMBL/GenBank/DDBJ databases">
        <title>Trichodesmium-associated heterotrophic epibiont bacteria.</title>
        <authorList>
            <person name="Cleveland C.S."/>
            <person name="Webb E.A."/>
        </authorList>
    </citation>
    <scope>NUCLEOTIDE SEQUENCE [LARGE SCALE GENOMIC DNA]</scope>
    <source>
        <strain evidence="2 4">USCH2</strain>
    </source>
</reference>
<protein>
    <submittedName>
        <fullName evidence="1">Uncharacterized protein</fullName>
    </submittedName>
</protein>
<keyword evidence="4" id="KW-1185">Reference proteome</keyword>
<dbReference type="EMBL" id="LJTC01000016">
    <property type="protein sequence ID" value="KPM79653.1"/>
    <property type="molecule type" value="Genomic_DNA"/>
</dbReference>
<evidence type="ECO:0000313" key="1">
    <source>
        <dbReference type="EMBL" id="KPM79653.1"/>
    </source>
</evidence>
<dbReference type="EMBL" id="JAQPZS010000019">
    <property type="protein sequence ID" value="MEJ6497775.1"/>
    <property type="molecule type" value="Genomic_DNA"/>
</dbReference>
<organism evidence="1 3">
    <name type="scientific">Pseudoalteromonas lipolytica</name>
    <dbReference type="NCBI Taxonomy" id="570156"/>
    <lineage>
        <taxon>Bacteria</taxon>
        <taxon>Pseudomonadati</taxon>
        <taxon>Pseudomonadota</taxon>
        <taxon>Gammaproteobacteria</taxon>
        <taxon>Alteromonadales</taxon>
        <taxon>Pseudoalteromonadaceae</taxon>
        <taxon>Pseudoalteromonas</taxon>
    </lineage>
</organism>
<evidence type="ECO:0000313" key="3">
    <source>
        <dbReference type="Proteomes" id="UP000050378"/>
    </source>
</evidence>
<dbReference type="STRING" id="570156.AOG27_19200"/>
<reference evidence="1 3" key="1">
    <citation type="submission" date="2015-09" db="EMBL/GenBank/DDBJ databases">
        <title>Draft Genome Sequence of Pseudoalteromonas lipolytica UCD-48B.</title>
        <authorList>
            <person name="Krusor M."/>
            <person name="Coil D.A."/>
            <person name="Lang J.M."/>
            <person name="Eisen J.A."/>
            <person name="Alexiev A."/>
        </authorList>
    </citation>
    <scope>NUCLEOTIDE SEQUENCE [LARGE SCALE GENOMIC DNA]</scope>
    <source>
        <strain evidence="1 3">UCD-48B</strain>
    </source>
</reference>
<comment type="caution">
    <text evidence="1">The sequence shown here is derived from an EMBL/GenBank/DDBJ whole genome shotgun (WGS) entry which is preliminary data.</text>
</comment>
<dbReference type="RefSeq" id="WP_054554609.1">
    <property type="nucleotide sequence ID" value="NZ_JAQPZS010000019.1"/>
</dbReference>
<name>A0A0P7DZK3_9GAMM</name>
<gene>
    <name evidence="1" type="ORF">AOG27_19200</name>
    <name evidence="2" type="ORF">PQI24_17160</name>
</gene>
<sequence>MHSHNAMLHYQRQMKCVCQRPGLHAPALVANYVEAGLNIARYYEKHHNFILQELYLRRTFHELLEKMCDSLVHNAIRKQCLAQLYKPQLALKRYYKTHNCIEKYFSLEREACLLSQEFNPI</sequence>
<accession>A0A0P7DZK3</accession>